<feature type="compositionally biased region" description="Polar residues" evidence="1">
    <location>
        <begin position="152"/>
        <end position="162"/>
    </location>
</feature>
<name>A0ABM8VL84_9BACL</name>
<feature type="transmembrane region" description="Helical" evidence="2">
    <location>
        <begin position="6"/>
        <end position="28"/>
    </location>
</feature>
<dbReference type="RefSeq" id="WP_218100456.1">
    <property type="nucleotide sequence ID" value="NZ_CAJVCE010000012.1"/>
</dbReference>
<proteinExistence type="predicted"/>
<feature type="region of interest" description="Disordered" evidence="1">
    <location>
        <begin position="147"/>
        <end position="188"/>
    </location>
</feature>
<keyword evidence="2" id="KW-0472">Membrane</keyword>
<comment type="caution">
    <text evidence="3">The sequence shown here is derived from an EMBL/GenBank/DDBJ whole genome shotgun (WGS) entry which is preliminary data.</text>
</comment>
<organism evidence="3 4">
    <name type="scientific">Paenibacillus allorhizosphaerae</name>
    <dbReference type="NCBI Taxonomy" id="2849866"/>
    <lineage>
        <taxon>Bacteria</taxon>
        <taxon>Bacillati</taxon>
        <taxon>Bacillota</taxon>
        <taxon>Bacilli</taxon>
        <taxon>Bacillales</taxon>
        <taxon>Paenibacillaceae</taxon>
        <taxon>Paenibacillus</taxon>
    </lineage>
</organism>
<evidence type="ECO:0000313" key="4">
    <source>
        <dbReference type="Proteomes" id="UP000730618"/>
    </source>
</evidence>
<keyword evidence="4" id="KW-1185">Reference proteome</keyword>
<protein>
    <submittedName>
        <fullName evidence="3">Uncharacterized protein</fullName>
    </submittedName>
</protein>
<keyword evidence="2" id="KW-0812">Transmembrane</keyword>
<gene>
    <name evidence="3" type="ORF">PAECIP111802_04165</name>
</gene>
<reference evidence="3 4" key="1">
    <citation type="submission" date="2021-06" db="EMBL/GenBank/DDBJ databases">
        <authorList>
            <person name="Criscuolo A."/>
        </authorList>
    </citation>
    <scope>NUCLEOTIDE SEQUENCE [LARGE SCALE GENOMIC DNA]</scope>
    <source>
        <strain evidence="4">CIP 111802</strain>
    </source>
</reference>
<evidence type="ECO:0000256" key="2">
    <source>
        <dbReference type="SAM" id="Phobius"/>
    </source>
</evidence>
<evidence type="ECO:0000256" key="1">
    <source>
        <dbReference type="SAM" id="MobiDB-lite"/>
    </source>
</evidence>
<accession>A0ABM8VL84</accession>
<dbReference type="EMBL" id="CAJVCE010000012">
    <property type="protein sequence ID" value="CAG7648265.1"/>
    <property type="molecule type" value="Genomic_DNA"/>
</dbReference>
<sequence length="325" mass="36152">MEKAFAPLLAGIIGVSLLAAVLISTFVVRYHGNVDMQLTQIDQMQKRIEQLNALRQVDPRTEYYNKMYADFSKLIENRRNWIPVFELLSKNVPPTARVVTMGVKEREKMTLQMEFADWKLAAEYVTALQQSGLFETVQVAEINKQEKDPFSTAKQDAASSDPLSAVTPGLTVPGASQPSEPPAANSAQKVVTPDEYVQSIENGQKPAASKSDELLNELNWLINRQASKQQFQLDLPDKPFQTGSIAGKDGMSENSPFSKQELEAAQKSLEELKKTQIKEGTELKRNTPSMQTNQVKAGEPPEIASTVTYYNVSIQLTLKQLSKSK</sequence>
<evidence type="ECO:0000313" key="3">
    <source>
        <dbReference type="EMBL" id="CAG7648265.1"/>
    </source>
</evidence>
<feature type="region of interest" description="Disordered" evidence="1">
    <location>
        <begin position="277"/>
        <end position="300"/>
    </location>
</feature>
<keyword evidence="2" id="KW-1133">Transmembrane helix</keyword>
<dbReference type="Proteomes" id="UP000730618">
    <property type="component" value="Unassembled WGS sequence"/>
</dbReference>
<feature type="compositionally biased region" description="Polar residues" evidence="1">
    <location>
        <begin position="286"/>
        <end position="295"/>
    </location>
</feature>